<protein>
    <submittedName>
        <fullName evidence="1">Putative transposase</fullName>
    </submittedName>
</protein>
<dbReference type="AlphaFoldDB" id="A0A068R620"/>
<evidence type="ECO:0000313" key="2">
    <source>
        <dbReference type="Proteomes" id="UP000032735"/>
    </source>
</evidence>
<evidence type="ECO:0000313" key="1">
    <source>
        <dbReference type="EMBL" id="CDG22346.1"/>
    </source>
</evidence>
<organism evidence="1 2">
    <name type="scientific">Xenorhabdus poinarii G6</name>
    <dbReference type="NCBI Taxonomy" id="1354304"/>
    <lineage>
        <taxon>Bacteria</taxon>
        <taxon>Pseudomonadati</taxon>
        <taxon>Pseudomonadota</taxon>
        <taxon>Gammaproteobacteria</taxon>
        <taxon>Enterobacterales</taxon>
        <taxon>Morganellaceae</taxon>
        <taxon>Xenorhabdus</taxon>
    </lineage>
</organism>
<sequence>MIRNNLRYVSLERRESGGKRFEIDLTPAEEVVLQAFTEQWDECYPQISRASYDGSIYD</sequence>
<dbReference type="HOGENOM" id="CLU_2978300_0_0_6"/>
<dbReference type="EMBL" id="FO704551">
    <property type="protein sequence ID" value="CDG22346.1"/>
    <property type="molecule type" value="Genomic_DNA"/>
</dbReference>
<dbReference type="Proteomes" id="UP000032735">
    <property type="component" value="Chromosome"/>
</dbReference>
<gene>
    <name evidence="1" type="ORF">XPG1_2694</name>
</gene>
<proteinExistence type="predicted"/>
<accession>A0A068R620</accession>
<dbReference type="KEGG" id="xpo:XPG1_2694"/>
<keyword evidence="2" id="KW-1185">Reference proteome</keyword>
<name>A0A068R620_9GAMM</name>
<dbReference type="STRING" id="1354304.XPG1_2694"/>
<reference evidence="1 2" key="1">
    <citation type="submission" date="2013-07" db="EMBL/GenBank/DDBJ databases">
        <authorList>
            <person name="Genoscope - CEA"/>
        </authorList>
    </citation>
    <scope>NUCLEOTIDE SEQUENCE [LARGE SCALE GENOMIC DNA]</scope>
    <source>
        <strain evidence="1 2">G6</strain>
    </source>
</reference>